<dbReference type="EMBL" id="CP002582">
    <property type="protein sequence ID" value="ADZ85444.1"/>
    <property type="molecule type" value="Genomic_DNA"/>
</dbReference>
<dbReference type="RefSeq" id="WP_013658718.1">
    <property type="nucleotide sequence ID" value="NC_015275.1"/>
</dbReference>
<keyword evidence="1" id="KW-1133">Transmembrane helix</keyword>
<keyword evidence="1" id="KW-0812">Transmembrane</keyword>
<organism evidence="2 3">
    <name type="scientific">Cellulosilyticum lentocellum (strain ATCC 49066 / DSM 5427 / NCIMB 11756 / RHM5)</name>
    <name type="common">Clostridium lentocellum</name>
    <dbReference type="NCBI Taxonomy" id="642492"/>
    <lineage>
        <taxon>Bacteria</taxon>
        <taxon>Bacillati</taxon>
        <taxon>Bacillota</taxon>
        <taxon>Clostridia</taxon>
        <taxon>Lachnospirales</taxon>
        <taxon>Cellulosilyticaceae</taxon>
        <taxon>Cellulosilyticum</taxon>
    </lineage>
</organism>
<evidence type="ECO:0008006" key="4">
    <source>
        <dbReference type="Google" id="ProtNLM"/>
    </source>
</evidence>
<name>F2JHV2_CELLD</name>
<evidence type="ECO:0000313" key="2">
    <source>
        <dbReference type="EMBL" id="ADZ85444.1"/>
    </source>
</evidence>
<dbReference type="eggNOG" id="COG2064">
    <property type="taxonomic scope" value="Bacteria"/>
</dbReference>
<evidence type="ECO:0000313" key="3">
    <source>
        <dbReference type="Proteomes" id="UP000008467"/>
    </source>
</evidence>
<feature type="transmembrane region" description="Helical" evidence="1">
    <location>
        <begin position="92"/>
        <end position="110"/>
    </location>
</feature>
<feature type="transmembrane region" description="Helical" evidence="1">
    <location>
        <begin position="265"/>
        <end position="283"/>
    </location>
</feature>
<feature type="transmembrane region" description="Helical" evidence="1">
    <location>
        <begin position="6"/>
        <end position="25"/>
    </location>
</feature>
<dbReference type="AlphaFoldDB" id="F2JHV2"/>
<reference evidence="2 3" key="1">
    <citation type="journal article" date="2011" name="J. Bacteriol.">
        <title>Complete genome sequence of the cellulose-degrading bacterium Cellulosilyticum lentocellum.</title>
        <authorList>
            <consortium name="US DOE Joint Genome Institute"/>
            <person name="Miller D.A."/>
            <person name="Suen G."/>
            <person name="Bruce D."/>
            <person name="Copeland A."/>
            <person name="Cheng J.F."/>
            <person name="Detter C."/>
            <person name="Goodwin L.A."/>
            <person name="Han C.S."/>
            <person name="Hauser L.J."/>
            <person name="Land M.L."/>
            <person name="Lapidus A."/>
            <person name="Lucas S."/>
            <person name="Meincke L."/>
            <person name="Pitluck S."/>
            <person name="Tapia R."/>
            <person name="Teshima H."/>
            <person name="Woyke T."/>
            <person name="Fox B.G."/>
            <person name="Angert E.R."/>
            <person name="Currie C.R."/>
        </authorList>
    </citation>
    <scope>NUCLEOTIDE SEQUENCE [LARGE SCALE GENOMIC DNA]</scope>
    <source>
        <strain evidence="3">ATCC 49066 / DSM 5427 / NCIMB 11756 / RHM5</strain>
    </source>
</reference>
<evidence type="ECO:0000256" key="1">
    <source>
        <dbReference type="SAM" id="Phobius"/>
    </source>
</evidence>
<dbReference type="Proteomes" id="UP000008467">
    <property type="component" value="Chromosome"/>
</dbReference>
<dbReference type="STRING" id="642492.Clole_3764"/>
<keyword evidence="1" id="KW-0472">Membrane</keyword>
<sequence length="293" mass="35047">MIFISKLMIISCVIYLVKVFLYPYYRPVSNKHKKRTRSHQKQLKKEKQAAKMKAIKRRIGKKYIVYLLSEAERKRLKKMLERLDKDMTPEEVRLNQFLYAGMAIAFSIFAFKVNTMLGYACLILVVLGWLYPVDELEKTIELKNKYIANDFPAFYSMVYYQYSKTVNIFFADVIRDYLPNANIYMAEELGFMLDNIDFGEEFVLKQLKKRVPLHYIIKFCDIMETRLKGYDNVSQMAYLKNELDEFRVRELENELEKREKSNVKIQLVLIIVLGIYIFVYYLFTIMESMTMFQ</sequence>
<dbReference type="HOGENOM" id="CLU_945619_0_0_9"/>
<accession>F2JHV2</accession>
<protein>
    <recommendedName>
        <fullName evidence="4">Type II secretion system F domain protein</fullName>
    </recommendedName>
</protein>
<gene>
    <name evidence="2" type="ordered locus">Clole_3764</name>
</gene>
<keyword evidence="3" id="KW-1185">Reference proteome</keyword>
<dbReference type="KEGG" id="cle:Clole_3764"/>
<feature type="transmembrane region" description="Helical" evidence="1">
    <location>
        <begin position="116"/>
        <end position="133"/>
    </location>
</feature>
<proteinExistence type="predicted"/>